<keyword evidence="1" id="KW-0732">Signal</keyword>
<evidence type="ECO:0000313" key="3">
    <source>
        <dbReference type="Proteomes" id="UP000676386"/>
    </source>
</evidence>
<dbReference type="EMBL" id="JAGTXB010000013">
    <property type="protein sequence ID" value="MBS0030232.1"/>
    <property type="molecule type" value="Genomic_DNA"/>
</dbReference>
<evidence type="ECO:0000256" key="1">
    <source>
        <dbReference type="SAM" id="SignalP"/>
    </source>
</evidence>
<proteinExistence type="predicted"/>
<feature type="chain" id="PRO_5046032200" evidence="1">
    <location>
        <begin position="23"/>
        <end position="400"/>
    </location>
</feature>
<protein>
    <submittedName>
        <fullName evidence="2">Uncharacterized protein</fullName>
    </submittedName>
</protein>
<keyword evidence="3" id="KW-1185">Reference proteome</keyword>
<dbReference type="RefSeq" id="WP_211975370.1">
    <property type="nucleotide sequence ID" value="NZ_CBFHAM010000004.1"/>
</dbReference>
<feature type="signal peptide" evidence="1">
    <location>
        <begin position="1"/>
        <end position="22"/>
    </location>
</feature>
<organism evidence="2 3">
    <name type="scientific">Chitinophaga hostae</name>
    <dbReference type="NCBI Taxonomy" id="2831022"/>
    <lineage>
        <taxon>Bacteria</taxon>
        <taxon>Pseudomonadati</taxon>
        <taxon>Bacteroidota</taxon>
        <taxon>Chitinophagia</taxon>
        <taxon>Chitinophagales</taxon>
        <taxon>Chitinophagaceae</taxon>
        <taxon>Chitinophaga</taxon>
    </lineage>
</organism>
<accession>A0ABS5J4T0</accession>
<reference evidence="2 3" key="1">
    <citation type="submission" date="2021-04" db="EMBL/GenBank/DDBJ databases">
        <title>Chitinophaga sp. nov., isolated from the rhizosphere soil.</title>
        <authorList>
            <person name="He S."/>
        </authorList>
    </citation>
    <scope>NUCLEOTIDE SEQUENCE [LARGE SCALE GENOMIC DNA]</scope>
    <source>
        <strain evidence="2 3">2R12</strain>
    </source>
</reference>
<comment type="caution">
    <text evidence="2">The sequence shown here is derived from an EMBL/GenBank/DDBJ whole genome shotgun (WGS) entry which is preliminary data.</text>
</comment>
<name>A0ABS5J4T0_9BACT</name>
<dbReference type="Proteomes" id="UP000676386">
    <property type="component" value="Unassembled WGS sequence"/>
</dbReference>
<sequence>MKKFFIASIALLLFATIGFSQSDFSMKSINKEVNKQRTANSKDILTSFFRASLDNLLGSGHSFTLNSSFYGLDSIFRHNGMPARSYEAERRLRWTSLNFTITGDSSNNIVKYSGGLSITLLNKKDVTLSRMDMANTQRLRQLSFFMSAFKKSVHNIISHRHPEAMNNFATNTEITNSINKADAQDDYSKLHPYVKEALNDPDFIAGVAAERNALFTMSDEEIAQYTARIKAGEDAFQTVYSDIAAQYRNKPLWTFSPSVSYDRVSKQAEYYAATYFTVGLTGNPERKPWELEANASFKVGPDSVSKTSNYNNKFLSASLGVNKVLMQTEEKESKMEFKLFTQYDQQFGTVAPGTEKHVFTLNTTLRVNVFKSLWLPLTLKYDPENGNFLGIFAVTANIGN</sequence>
<evidence type="ECO:0000313" key="2">
    <source>
        <dbReference type="EMBL" id="MBS0030232.1"/>
    </source>
</evidence>
<gene>
    <name evidence="2" type="ORF">KE626_23105</name>
</gene>